<sequence length="1782" mass="185533">MAPRRERALAALLVVLVLRGTLAASLQGPPVAGPRASPPPPAKPAATGAPVAQPKVAGAAGAKPPPPSPSPRPSPPPPTKRPAAASSTAAAPVVSPKVAPTVSPKVAGTAAASPSPSPAPRPSPPPPVRRPPVAPAATAPVPLPKVAAENAALLGGTYTLFMASSVSSCTRARGYLSSPGCVTRTEAPVTAQPVLQSGTARRLQFWRLEPVGNATWANVLGTPIRLQNDGRAAASPPCDSLLRVLPACSGTAVSKLGATAVPSWVLEGGPVAGQFYIRDSRCGTPLYLGFHKTNCSRTSPQLFAKTTTQADLLWTLSLVSTGISSVASANVSAVGNTFNILRVFVTPAAGPGVVYRVMGTPVTAGATSLDITGAGEAAAGGQRRFTFTNIATRGATYNFTVQPRNSLGPGPMSAAFRFRIPLPPGPPRDLQVWSTTTEENLPIILADFLPPASNGGAVVEGYNVIGIATGKANLVMAGDPVRYPDGRWQVRFEVFAPLNVYNFTAYAKNSVGWGAPSNMVDFLAPNDGTCQDRSEQCVAGYSCCSTTPALYCQKSTANQLLGTCETCVSPDNFGCSAVDACCDTRKCEMKNAADTNGQCRTCVALSKYGCRELADCCAGNACQRDTGTAPGGTCAMCVALGKFGCLDSAKCCDGKLCQRAEANSTFGSCQNCVALASHGCASNANCCNSGLCQKVTLTAPLGSCQRCITQATFGCASNSQCCADLKCEKVNATVPIGSCRTCVNLNLRGCATTADCCNSLPCQKDTASAALGSCQQCITVAKFGCAKNADCCSSKFCQKDASANALGSCQNCIAVSKFGCFKKADCCSGAACLRDQPGASLAGTCATCIPNNKYGCESNAECCTPGYLCIAGQCRCAKEKEECSEAPNCCGGGTSLFCQLNDALDLTGTCEKCVGDAMYGCNPARNSSCCSFPFRQCGEGISGFQCKKGPGTCSREGDQCAIEADCCVNTPLLMCERHDISDEEGVCTTCIHDGEYGCSRDTHCCTKDYLCNAGFCQCSLQGDPCISDASCCGGADDAFYCQRVNPSDKYGTCEVCIADNRFGCSGTQDNCCSDYMCFTSGTAKACKCANANQPCISHGSCCKTGSTPYCEKNAKSNAQGACKNCLDIFKYGCEGHSYCCWGNKCQRPDATSQGTCELCLALLTFGCDVSSDCCEPNVCQRNTSTESMGSCQTCIAFLKHGCAYANQCCGGKTCQKPALDSAVGTCETCIEFGKFGCEATADCCDSKKCEFEAESSRIGQCKQCIKDASYGCATNADCCGSSKCQRSKPTDPLGYCQPCIADNKFGCSQAEDDCCTDFMCRTNQTALACNCAPENEACISGDSCCNSLVCLRATLPPNPIPFGNFGTCSSCIPDSQHGCKTKASCCTADKLCQKTVENAKGGTCETCIQTDTFGCYNTNDCCGGSDKCQRRYSNDTTGSCRGCIALSMYGCEANEDCCFPVGATAPLICQKNSPGDTFGTCVACVQDNKYGCEDAAYSYSCCSDYLCQTTPSFDNACLCSALDGSCRTKASCCNNKHLCERGSQFEELGACKTCVEEDSWGCASVSDCCNKALFCQKENQELATLGKCNSCIDDEQYGCTDTEDCCNPYVTCNDGRCGCAKQGELCASEYSCCQDGTVPLYCQKDTYLSPLGTCQPCVANAKYGCNDQASDSCCDTTGNFACSLGLGGGLYLCRKTIQAACSIEDLPCTTEADCCPGNPDAAEPFLLCSRKTATGVGTCQQCVPTNYNGCDTWDELSCCKGLDLPPDVCTANNKGSGTCLAS</sequence>
<feature type="compositionally biased region" description="Low complexity" evidence="1">
    <location>
        <begin position="44"/>
        <end position="62"/>
    </location>
</feature>
<evidence type="ECO:0000259" key="3">
    <source>
        <dbReference type="PROSITE" id="PS50853"/>
    </source>
</evidence>
<comment type="caution">
    <text evidence="4">The sequence shown here is derived from an EMBL/GenBank/DDBJ whole genome shotgun (WGS) entry which is preliminary data.</text>
</comment>
<evidence type="ECO:0000313" key="5">
    <source>
        <dbReference type="Proteomes" id="UP000239899"/>
    </source>
</evidence>
<dbReference type="Proteomes" id="UP000239899">
    <property type="component" value="Unassembled WGS sequence"/>
</dbReference>
<feature type="region of interest" description="Disordered" evidence="1">
    <location>
        <begin position="25"/>
        <end position="138"/>
    </location>
</feature>
<dbReference type="Gene3D" id="2.60.40.10">
    <property type="entry name" value="Immunoglobulins"/>
    <property type="match status" value="1"/>
</dbReference>
<dbReference type="EMBL" id="LHPG02000018">
    <property type="protein sequence ID" value="PRW32995.1"/>
    <property type="molecule type" value="Genomic_DNA"/>
</dbReference>
<feature type="compositionally biased region" description="Pro residues" evidence="1">
    <location>
        <begin position="115"/>
        <end position="134"/>
    </location>
</feature>
<feature type="compositionally biased region" description="Low complexity" evidence="1">
    <location>
        <begin position="25"/>
        <end position="35"/>
    </location>
</feature>
<feature type="domain" description="Fibronectin type-III" evidence="3">
    <location>
        <begin position="426"/>
        <end position="527"/>
    </location>
</feature>
<feature type="chain" id="PRO_5015124352" evidence="2">
    <location>
        <begin position="24"/>
        <end position="1782"/>
    </location>
</feature>
<name>A0A2P6TFW9_CHLSO</name>
<proteinExistence type="predicted"/>
<keyword evidence="5" id="KW-1185">Reference proteome</keyword>
<protein>
    <submittedName>
        <fullName evidence="4">Low-density lipo receptor-related 2-like</fullName>
    </submittedName>
</protein>
<dbReference type="SUPFAM" id="SSF49265">
    <property type="entry name" value="Fibronectin type III"/>
    <property type="match status" value="1"/>
</dbReference>
<evidence type="ECO:0000256" key="1">
    <source>
        <dbReference type="SAM" id="MobiDB-lite"/>
    </source>
</evidence>
<feature type="signal peptide" evidence="2">
    <location>
        <begin position="1"/>
        <end position="23"/>
    </location>
</feature>
<dbReference type="InterPro" id="IPR013783">
    <property type="entry name" value="Ig-like_fold"/>
</dbReference>
<dbReference type="InterPro" id="IPR003961">
    <property type="entry name" value="FN3_dom"/>
</dbReference>
<accession>A0A2P6TFW9</accession>
<keyword evidence="2" id="KW-0732">Signal</keyword>
<feature type="compositionally biased region" description="Low complexity" evidence="1">
    <location>
        <begin position="81"/>
        <end position="114"/>
    </location>
</feature>
<evidence type="ECO:0000256" key="2">
    <source>
        <dbReference type="SAM" id="SignalP"/>
    </source>
</evidence>
<dbReference type="PROSITE" id="PS50853">
    <property type="entry name" value="FN3"/>
    <property type="match status" value="1"/>
</dbReference>
<dbReference type="OrthoDB" id="4405280at2759"/>
<feature type="compositionally biased region" description="Pro residues" evidence="1">
    <location>
        <begin position="63"/>
        <end position="80"/>
    </location>
</feature>
<dbReference type="CDD" id="cd00063">
    <property type="entry name" value="FN3"/>
    <property type="match status" value="1"/>
</dbReference>
<dbReference type="InterPro" id="IPR036116">
    <property type="entry name" value="FN3_sf"/>
</dbReference>
<reference evidence="4 5" key="1">
    <citation type="journal article" date="2018" name="Plant J.">
        <title>Genome sequences of Chlorella sorokiniana UTEX 1602 and Micractinium conductrix SAG 241.80: implications to maltose excretion by a green alga.</title>
        <authorList>
            <person name="Arriola M.B."/>
            <person name="Velmurugan N."/>
            <person name="Zhang Y."/>
            <person name="Plunkett M.H."/>
            <person name="Hondzo H."/>
            <person name="Barney B.M."/>
        </authorList>
    </citation>
    <scope>NUCLEOTIDE SEQUENCE [LARGE SCALE GENOMIC DNA]</scope>
    <source>
        <strain evidence="5">UTEX 1602</strain>
    </source>
</reference>
<evidence type="ECO:0000313" key="4">
    <source>
        <dbReference type="EMBL" id="PRW32995.1"/>
    </source>
</evidence>
<organism evidence="4 5">
    <name type="scientific">Chlorella sorokiniana</name>
    <name type="common">Freshwater green alga</name>
    <dbReference type="NCBI Taxonomy" id="3076"/>
    <lineage>
        <taxon>Eukaryota</taxon>
        <taxon>Viridiplantae</taxon>
        <taxon>Chlorophyta</taxon>
        <taxon>core chlorophytes</taxon>
        <taxon>Trebouxiophyceae</taxon>
        <taxon>Chlorellales</taxon>
        <taxon>Chlorellaceae</taxon>
        <taxon>Chlorella clade</taxon>
        <taxon>Chlorella</taxon>
    </lineage>
</organism>
<gene>
    <name evidence="4" type="ORF">C2E21_8089</name>
</gene>
<dbReference type="STRING" id="3076.A0A2P6TFW9"/>